<dbReference type="RefSeq" id="WP_379515488.1">
    <property type="nucleotide sequence ID" value="NZ_JBHSPA010000023.1"/>
</dbReference>
<dbReference type="PANTHER" id="PTHR43580">
    <property type="entry name" value="OXIDOREDUCTASE GLYR1-RELATED"/>
    <property type="match status" value="1"/>
</dbReference>
<feature type="domain" description="3-hydroxyisobutyrate dehydrogenase-like NAD-binding" evidence="1">
    <location>
        <begin position="13"/>
        <end position="128"/>
    </location>
</feature>
<evidence type="ECO:0000259" key="1">
    <source>
        <dbReference type="Pfam" id="PF14833"/>
    </source>
</evidence>
<sequence length="139" mass="14836">MLGSHTLYVGAAGQASRVKLIVNSWMTASVVAMADTLLACGQLGVDPSLVLQALDDGPLRMSYAMQKAEEIRAHNYPPGFPLELALKDLELLADERDHPSRLSGLLRTTLRQAVEDGHGREDIAAVASVASVAEQVVES</sequence>
<dbReference type="InterPro" id="IPR013328">
    <property type="entry name" value="6PGD_dom2"/>
</dbReference>
<name>A0ABW1CJT8_9ACTN</name>
<proteinExistence type="predicted"/>
<protein>
    <submittedName>
        <fullName evidence="2">NAD-binding protein</fullName>
    </submittedName>
</protein>
<keyword evidence="3" id="KW-1185">Reference proteome</keyword>
<evidence type="ECO:0000313" key="2">
    <source>
        <dbReference type="EMBL" id="MFC5825979.1"/>
    </source>
</evidence>
<dbReference type="PANTHER" id="PTHR43580:SF2">
    <property type="entry name" value="CYTOKINE-LIKE NUCLEAR FACTOR N-PAC"/>
    <property type="match status" value="1"/>
</dbReference>
<dbReference type="InterPro" id="IPR008927">
    <property type="entry name" value="6-PGluconate_DH-like_C_sf"/>
</dbReference>
<evidence type="ECO:0000313" key="3">
    <source>
        <dbReference type="Proteomes" id="UP001596058"/>
    </source>
</evidence>
<dbReference type="Proteomes" id="UP001596058">
    <property type="component" value="Unassembled WGS sequence"/>
</dbReference>
<dbReference type="Pfam" id="PF14833">
    <property type="entry name" value="NAD_binding_11"/>
    <property type="match status" value="1"/>
</dbReference>
<dbReference type="EMBL" id="JBHSPA010000023">
    <property type="protein sequence ID" value="MFC5825979.1"/>
    <property type="molecule type" value="Genomic_DNA"/>
</dbReference>
<accession>A0ABW1CJT8</accession>
<reference evidence="3" key="1">
    <citation type="journal article" date="2019" name="Int. J. Syst. Evol. Microbiol.">
        <title>The Global Catalogue of Microorganisms (GCM) 10K type strain sequencing project: providing services to taxonomists for standard genome sequencing and annotation.</title>
        <authorList>
            <consortium name="The Broad Institute Genomics Platform"/>
            <consortium name="The Broad Institute Genome Sequencing Center for Infectious Disease"/>
            <person name="Wu L."/>
            <person name="Ma J."/>
        </authorList>
    </citation>
    <scope>NUCLEOTIDE SEQUENCE [LARGE SCALE GENOMIC DNA]</scope>
    <source>
        <strain evidence="3">CCUG 53903</strain>
    </source>
</reference>
<dbReference type="InterPro" id="IPR029154">
    <property type="entry name" value="HIBADH-like_NADP-bd"/>
</dbReference>
<dbReference type="SUPFAM" id="SSF48179">
    <property type="entry name" value="6-phosphogluconate dehydrogenase C-terminal domain-like"/>
    <property type="match status" value="1"/>
</dbReference>
<comment type="caution">
    <text evidence="2">The sequence shown here is derived from an EMBL/GenBank/DDBJ whole genome shotgun (WGS) entry which is preliminary data.</text>
</comment>
<dbReference type="InterPro" id="IPR051265">
    <property type="entry name" value="HIBADH-related_NP60_sf"/>
</dbReference>
<gene>
    <name evidence="2" type="ORF">ACFPZ3_19110</name>
</gene>
<dbReference type="Gene3D" id="1.10.1040.10">
    <property type="entry name" value="N-(1-d-carboxylethyl)-l-norvaline Dehydrogenase, domain 2"/>
    <property type="match status" value="1"/>
</dbReference>
<organism evidence="2 3">
    <name type="scientific">Nonomuraea insulae</name>
    <dbReference type="NCBI Taxonomy" id="1616787"/>
    <lineage>
        <taxon>Bacteria</taxon>
        <taxon>Bacillati</taxon>
        <taxon>Actinomycetota</taxon>
        <taxon>Actinomycetes</taxon>
        <taxon>Streptosporangiales</taxon>
        <taxon>Streptosporangiaceae</taxon>
        <taxon>Nonomuraea</taxon>
    </lineage>
</organism>